<feature type="signal peptide" evidence="6">
    <location>
        <begin position="1"/>
        <end position="24"/>
    </location>
</feature>
<feature type="domain" description="Ig-like" evidence="7">
    <location>
        <begin position="11"/>
        <end position="131"/>
    </location>
</feature>
<dbReference type="Pfam" id="PF07686">
    <property type="entry name" value="V-set"/>
    <property type="match status" value="1"/>
</dbReference>
<dbReference type="Gene3D" id="2.60.40.10">
    <property type="entry name" value="Immunoglobulins"/>
    <property type="match status" value="1"/>
</dbReference>
<feature type="region of interest" description="Disordered" evidence="4">
    <location>
        <begin position="138"/>
        <end position="164"/>
    </location>
</feature>
<keyword evidence="8" id="KW-1185">Reference proteome</keyword>
<evidence type="ECO:0000256" key="4">
    <source>
        <dbReference type="SAM" id="MobiDB-lite"/>
    </source>
</evidence>
<evidence type="ECO:0000256" key="5">
    <source>
        <dbReference type="SAM" id="Phobius"/>
    </source>
</evidence>
<name>A0ABM0RH05_GALVR</name>
<dbReference type="PROSITE" id="PS50835">
    <property type="entry name" value="IG_LIKE"/>
    <property type="match status" value="1"/>
</dbReference>
<proteinExistence type="predicted"/>
<evidence type="ECO:0000259" key="7">
    <source>
        <dbReference type="PROSITE" id="PS50835"/>
    </source>
</evidence>
<dbReference type="InterPro" id="IPR050671">
    <property type="entry name" value="CD300_family_receptors"/>
</dbReference>
<dbReference type="SUPFAM" id="SSF48726">
    <property type="entry name" value="Immunoglobulin"/>
    <property type="match status" value="1"/>
</dbReference>
<feature type="compositionally biased region" description="Low complexity" evidence="4">
    <location>
        <begin position="138"/>
        <end position="154"/>
    </location>
</feature>
<dbReference type="InterPro" id="IPR013783">
    <property type="entry name" value="Ig-like_fold"/>
</dbReference>
<evidence type="ECO:0000256" key="6">
    <source>
        <dbReference type="SAM" id="SignalP"/>
    </source>
</evidence>
<sequence length="238" mass="26180">MTARDRAAWPPSVLLLLRIPGCFSLSGPSTMNSTVGGSLSVQCRYEEEYRTLNKLWCRKPLILLCDKIVETKKPEREVRSGRVSIRDHPAKLTFTVTVRNLTVEDTGTYWCGVETPWLDGKRDPVFQVEVSVFPAPVTASSPGSSASTSGPATSLPVSTWDSSAHLDPSPHPRYAACVWDSATLKGSLLGRKGVGVRFMFLIFLEVPLLLSMLGAVLWVNRPQRRSKGSQSQMGCENQ</sequence>
<keyword evidence="6" id="KW-0732">Signal</keyword>
<dbReference type="PANTHER" id="PTHR11860">
    <property type="entry name" value="POLYMERIC-IMMUNOGLOBULIN RECEPTOR"/>
    <property type="match status" value="1"/>
</dbReference>
<comment type="subcellular location">
    <subcellularLocation>
        <location evidence="1">Membrane</location>
    </subcellularLocation>
</comment>
<accession>A0ABM0RH05</accession>
<feature type="chain" id="PRO_5046098006" evidence="6">
    <location>
        <begin position="25"/>
        <end position="238"/>
    </location>
</feature>
<evidence type="ECO:0000256" key="2">
    <source>
        <dbReference type="ARBA" id="ARBA00022692"/>
    </source>
</evidence>
<dbReference type="SMART" id="SM00409">
    <property type="entry name" value="IG"/>
    <property type="match status" value="1"/>
</dbReference>
<feature type="transmembrane region" description="Helical" evidence="5">
    <location>
        <begin position="198"/>
        <end position="219"/>
    </location>
</feature>
<dbReference type="InterPro" id="IPR003599">
    <property type="entry name" value="Ig_sub"/>
</dbReference>
<dbReference type="Proteomes" id="UP000694923">
    <property type="component" value="Unplaced"/>
</dbReference>
<reference evidence="9" key="1">
    <citation type="submission" date="2025-08" db="UniProtKB">
        <authorList>
            <consortium name="RefSeq"/>
        </authorList>
    </citation>
    <scope>IDENTIFICATION</scope>
</reference>
<evidence type="ECO:0000313" key="9">
    <source>
        <dbReference type="RefSeq" id="XP_008579896.1"/>
    </source>
</evidence>
<evidence type="ECO:0000313" key="8">
    <source>
        <dbReference type="Proteomes" id="UP000694923"/>
    </source>
</evidence>
<dbReference type="GeneID" id="103597817"/>
<keyword evidence="5" id="KW-1133">Transmembrane helix</keyword>
<organism evidence="8 9">
    <name type="scientific">Galeopterus variegatus</name>
    <name type="common">Malayan flying lemur</name>
    <name type="synonym">Cynocephalus variegatus</name>
    <dbReference type="NCBI Taxonomy" id="482537"/>
    <lineage>
        <taxon>Eukaryota</taxon>
        <taxon>Metazoa</taxon>
        <taxon>Chordata</taxon>
        <taxon>Craniata</taxon>
        <taxon>Vertebrata</taxon>
        <taxon>Euteleostomi</taxon>
        <taxon>Mammalia</taxon>
        <taxon>Eutheria</taxon>
        <taxon>Euarchontoglires</taxon>
        <taxon>Dermoptera</taxon>
        <taxon>Cynocephalidae</taxon>
        <taxon>Galeopterus</taxon>
    </lineage>
</organism>
<keyword evidence="3 5" id="KW-0472">Membrane</keyword>
<dbReference type="PANTHER" id="PTHR11860:SF87">
    <property type="entry name" value="CMRF35-LIKE MOLECULE 8"/>
    <property type="match status" value="1"/>
</dbReference>
<keyword evidence="2 5" id="KW-0812">Transmembrane</keyword>
<dbReference type="CDD" id="cd05716">
    <property type="entry name" value="IgV_pIgR_like"/>
    <property type="match status" value="1"/>
</dbReference>
<gene>
    <name evidence="9" type="primary">LOC103597817</name>
</gene>
<dbReference type="InterPro" id="IPR036179">
    <property type="entry name" value="Ig-like_dom_sf"/>
</dbReference>
<dbReference type="InterPro" id="IPR013106">
    <property type="entry name" value="Ig_V-set"/>
</dbReference>
<protein>
    <submittedName>
        <fullName evidence="9">CMRF35-like molecule 6</fullName>
    </submittedName>
</protein>
<evidence type="ECO:0000256" key="3">
    <source>
        <dbReference type="ARBA" id="ARBA00023136"/>
    </source>
</evidence>
<dbReference type="RefSeq" id="XP_008579896.1">
    <property type="nucleotide sequence ID" value="XM_008581674.1"/>
</dbReference>
<evidence type="ECO:0000256" key="1">
    <source>
        <dbReference type="ARBA" id="ARBA00004370"/>
    </source>
</evidence>
<dbReference type="InterPro" id="IPR007110">
    <property type="entry name" value="Ig-like_dom"/>
</dbReference>